<evidence type="ECO:0000256" key="2">
    <source>
        <dbReference type="ARBA" id="ARBA00022448"/>
    </source>
</evidence>
<reference evidence="9" key="1">
    <citation type="journal article" date="2015" name="Microbiology">
        <title>Genome of Methanoregula boonei 6A8 reveals adaptations to oligotrophic peatland environments.</title>
        <authorList>
            <person name="Braeuer S."/>
            <person name="Cadillo-Quiroz H."/>
            <person name="Kyrpides N."/>
            <person name="Woyke T."/>
            <person name="Goodwin L."/>
            <person name="Detter C."/>
            <person name="Podell S."/>
            <person name="Yavitt J.B."/>
            <person name="Zinder S.H."/>
        </authorList>
    </citation>
    <scope>NUCLEOTIDE SEQUENCE [LARGE SCALE GENOMIC DNA]</scope>
    <source>
        <strain evidence="9">DSM 21154 / JCM 14090 / 6A8</strain>
    </source>
</reference>
<dbReference type="CDD" id="cd00730">
    <property type="entry name" value="rubredoxin"/>
    <property type="match status" value="1"/>
</dbReference>
<comment type="function">
    <text evidence="1">Rubredoxin is a small nonheme, iron protein lacking acid-labile sulfide. Its single Fe, chelated to 4 Cys, functions as an electron acceptor and may also stabilize the conformation of the molecule.</text>
</comment>
<keyword evidence="5 6" id="KW-0408">Iron</keyword>
<keyword evidence="4 6" id="KW-0249">Electron transport</keyword>
<name>A7I518_METB6</name>
<dbReference type="HOGENOM" id="CLU_128747_3_3_2"/>
<dbReference type="STRING" id="456442.Mboo_0307"/>
<dbReference type="InterPro" id="IPR024935">
    <property type="entry name" value="Rubredoxin_dom"/>
</dbReference>
<organism evidence="8 9">
    <name type="scientific">Methanoregula boonei (strain DSM 21154 / JCM 14090 / 6A8)</name>
    <dbReference type="NCBI Taxonomy" id="456442"/>
    <lineage>
        <taxon>Archaea</taxon>
        <taxon>Methanobacteriati</taxon>
        <taxon>Methanobacteriota</taxon>
        <taxon>Stenosarchaea group</taxon>
        <taxon>Methanomicrobia</taxon>
        <taxon>Methanomicrobiales</taxon>
        <taxon>Methanoregulaceae</taxon>
        <taxon>Methanoregula</taxon>
    </lineage>
</organism>
<dbReference type="GO" id="GO:0005506">
    <property type="term" value="F:iron ion binding"/>
    <property type="evidence" value="ECO:0007669"/>
    <property type="project" value="UniProtKB-UniRule"/>
</dbReference>
<dbReference type="InterPro" id="IPR024934">
    <property type="entry name" value="Rubredoxin-like_dom"/>
</dbReference>
<dbReference type="KEGG" id="mbn:Mboo_0307"/>
<protein>
    <recommendedName>
        <fullName evidence="6">Rubredoxin</fullName>
    </recommendedName>
</protein>
<gene>
    <name evidence="8" type="ordered locus">Mboo_0307</name>
</gene>
<dbReference type="GO" id="GO:0009055">
    <property type="term" value="F:electron transfer activity"/>
    <property type="evidence" value="ECO:0007669"/>
    <property type="project" value="TreeGrafter"/>
</dbReference>
<dbReference type="PRINTS" id="PR00163">
    <property type="entry name" value="RUBREDOXIN"/>
</dbReference>
<keyword evidence="3 6" id="KW-0479">Metal-binding</keyword>
<sequence>MQSYVCQACGHKYVPKKGDAAGNIPAGTSFEALPTDWTCPACFAGRDEFWPV</sequence>
<dbReference type="PROSITE" id="PS50903">
    <property type="entry name" value="RUBREDOXIN_LIKE"/>
    <property type="match status" value="1"/>
</dbReference>
<dbReference type="OrthoDB" id="371635at2157"/>
<evidence type="ECO:0000313" key="8">
    <source>
        <dbReference type="EMBL" id="ABS54829.1"/>
    </source>
</evidence>
<comment type="similarity">
    <text evidence="6">Belongs to the rubredoxin family.</text>
</comment>
<proteinExistence type="inferred from homology"/>
<evidence type="ECO:0000256" key="6">
    <source>
        <dbReference type="RuleBase" id="RU003820"/>
    </source>
</evidence>
<dbReference type="Proteomes" id="UP000002408">
    <property type="component" value="Chromosome"/>
</dbReference>
<evidence type="ECO:0000256" key="1">
    <source>
        <dbReference type="ARBA" id="ARBA00002360"/>
    </source>
</evidence>
<dbReference type="PANTHER" id="PTHR47627">
    <property type="entry name" value="RUBREDOXIN"/>
    <property type="match status" value="1"/>
</dbReference>
<evidence type="ECO:0000313" key="9">
    <source>
        <dbReference type="Proteomes" id="UP000002408"/>
    </source>
</evidence>
<dbReference type="eggNOG" id="arCOG04391">
    <property type="taxonomic scope" value="Archaea"/>
</dbReference>
<accession>A7I518</accession>
<comment type="cofactor">
    <cofactor evidence="6">
        <name>Fe(3+)</name>
        <dbReference type="ChEBI" id="CHEBI:29034"/>
    </cofactor>
</comment>
<evidence type="ECO:0000256" key="4">
    <source>
        <dbReference type="ARBA" id="ARBA00022982"/>
    </source>
</evidence>
<dbReference type="InterPro" id="IPR050526">
    <property type="entry name" value="Rubredoxin_ET"/>
</dbReference>
<dbReference type="Pfam" id="PF00301">
    <property type="entry name" value="Rubredoxin"/>
    <property type="match status" value="1"/>
</dbReference>
<dbReference type="GO" id="GO:0043448">
    <property type="term" value="P:alkane catabolic process"/>
    <property type="evidence" value="ECO:0007669"/>
    <property type="project" value="TreeGrafter"/>
</dbReference>
<evidence type="ECO:0000259" key="7">
    <source>
        <dbReference type="PROSITE" id="PS50903"/>
    </source>
</evidence>
<evidence type="ECO:0000256" key="3">
    <source>
        <dbReference type="ARBA" id="ARBA00022723"/>
    </source>
</evidence>
<dbReference type="Gene3D" id="2.20.28.10">
    <property type="match status" value="1"/>
</dbReference>
<feature type="domain" description="Rubredoxin-like" evidence="7">
    <location>
        <begin position="1"/>
        <end position="52"/>
    </location>
</feature>
<keyword evidence="9" id="KW-1185">Reference proteome</keyword>
<dbReference type="RefSeq" id="WP_011991317.1">
    <property type="nucleotide sequence ID" value="NC_009712.1"/>
</dbReference>
<dbReference type="AlphaFoldDB" id="A7I518"/>
<dbReference type="SUPFAM" id="SSF57802">
    <property type="entry name" value="Rubredoxin-like"/>
    <property type="match status" value="1"/>
</dbReference>
<dbReference type="PANTHER" id="PTHR47627:SF1">
    <property type="entry name" value="RUBREDOXIN-1-RELATED"/>
    <property type="match status" value="1"/>
</dbReference>
<dbReference type="EMBL" id="CP000780">
    <property type="protein sequence ID" value="ABS54829.1"/>
    <property type="molecule type" value="Genomic_DNA"/>
</dbReference>
<keyword evidence="2" id="KW-0813">Transport</keyword>
<dbReference type="GeneID" id="32154617"/>
<evidence type="ECO:0000256" key="5">
    <source>
        <dbReference type="ARBA" id="ARBA00023004"/>
    </source>
</evidence>